<comment type="subcellular location">
    <subcellularLocation>
        <location evidence="1">Membrane</location>
        <topology evidence="1">Multi-pass membrane protein</topology>
    </subcellularLocation>
</comment>
<dbReference type="EMBL" id="AMKT01000024">
    <property type="protein sequence ID" value="OXG26637.1"/>
    <property type="molecule type" value="Genomic_DNA"/>
</dbReference>
<keyword evidence="4 5" id="KW-0472">Membrane</keyword>
<dbReference type="GO" id="GO:0015171">
    <property type="term" value="F:amino acid transmembrane transporter activity"/>
    <property type="evidence" value="ECO:0007669"/>
    <property type="project" value="TreeGrafter"/>
</dbReference>
<sequence>MENLKIKVLPSIVNACLIVIILSAGNAFTFNTTRSLHALALDGKAPRILTRLSRHGVPYTCCVVVMLLTCPSYLALGSSSKVVLNWILNHHVQLVMAITWIPFNVAMKAQKNRLQVIPPRAFQEPALCWPGRSFGPGCSSGFRATPFLKRQLGCGNLHLQLRYYRSCGRNRSWFQDLCAYSVPPLKRCRPQDRPRLL</sequence>
<comment type="caution">
    <text evidence="7">The sequence shown here is derived from an EMBL/GenBank/DDBJ whole genome shotgun (WGS) entry which is preliminary data.</text>
</comment>
<dbReference type="GO" id="GO:0016020">
    <property type="term" value="C:membrane"/>
    <property type="evidence" value="ECO:0007669"/>
    <property type="project" value="UniProtKB-SubCell"/>
</dbReference>
<evidence type="ECO:0000256" key="3">
    <source>
        <dbReference type="ARBA" id="ARBA00022989"/>
    </source>
</evidence>
<evidence type="ECO:0000256" key="2">
    <source>
        <dbReference type="ARBA" id="ARBA00022692"/>
    </source>
</evidence>
<keyword evidence="3 5" id="KW-1133">Transmembrane helix</keyword>
<dbReference type="InterPro" id="IPR004841">
    <property type="entry name" value="AA-permease/SLC12A_dom"/>
</dbReference>
<proteinExistence type="predicted"/>
<evidence type="ECO:0000259" key="6">
    <source>
        <dbReference type="Pfam" id="PF00324"/>
    </source>
</evidence>
<dbReference type="AlphaFoldDB" id="A0A854QN38"/>
<reference evidence="7 8" key="1">
    <citation type="submission" date="2017-06" db="EMBL/GenBank/DDBJ databases">
        <title>Global population genomics of the pathogenic fungus Cryptococcus neoformans var. grubii.</title>
        <authorList>
            <person name="Cuomo C."/>
            <person name="Litvintseva A."/>
            <person name="Chen Y."/>
            <person name="Young S."/>
            <person name="Zeng Q."/>
            <person name="Chapman S."/>
            <person name="Gujja S."/>
            <person name="Saif S."/>
            <person name="Birren B."/>
        </authorList>
    </citation>
    <scope>NUCLEOTIDE SEQUENCE [LARGE SCALE GENOMIC DNA]</scope>
    <source>
        <strain evidence="7 8">Tu259-1</strain>
    </source>
</reference>
<feature type="transmembrane region" description="Helical" evidence="5">
    <location>
        <begin position="82"/>
        <end position="103"/>
    </location>
</feature>
<gene>
    <name evidence="7" type="ORF">C361_01398</name>
</gene>
<evidence type="ECO:0000256" key="5">
    <source>
        <dbReference type="SAM" id="Phobius"/>
    </source>
</evidence>
<feature type="domain" description="Amino acid permease/ SLC12A" evidence="6">
    <location>
        <begin position="2"/>
        <end position="105"/>
    </location>
</feature>
<name>A0A854QN38_CRYNE</name>
<evidence type="ECO:0000313" key="7">
    <source>
        <dbReference type="EMBL" id="OXG26637.1"/>
    </source>
</evidence>
<protein>
    <submittedName>
        <fullName evidence="7">Amino acid transporter</fullName>
    </submittedName>
</protein>
<dbReference type="PANTHER" id="PTHR43341:SF15">
    <property type="entry name" value="GENERAL AMINO ACID PERMEASE AGP2"/>
    <property type="match status" value="1"/>
</dbReference>
<dbReference type="Pfam" id="PF00324">
    <property type="entry name" value="AA_permease"/>
    <property type="match status" value="1"/>
</dbReference>
<dbReference type="Gene3D" id="1.20.1740.10">
    <property type="entry name" value="Amino acid/polyamine transporter I"/>
    <property type="match status" value="1"/>
</dbReference>
<feature type="transmembrane region" description="Helical" evidence="5">
    <location>
        <begin position="57"/>
        <end position="76"/>
    </location>
</feature>
<accession>A0A854QN38</accession>
<organism evidence="7 8">
    <name type="scientific">Cryptococcus neoformans Tu259-1</name>
    <dbReference type="NCBI Taxonomy" id="1230072"/>
    <lineage>
        <taxon>Eukaryota</taxon>
        <taxon>Fungi</taxon>
        <taxon>Dikarya</taxon>
        <taxon>Basidiomycota</taxon>
        <taxon>Agaricomycotina</taxon>
        <taxon>Tremellomycetes</taxon>
        <taxon>Tremellales</taxon>
        <taxon>Cryptococcaceae</taxon>
        <taxon>Cryptococcus</taxon>
        <taxon>Cryptococcus neoformans species complex</taxon>
    </lineage>
</organism>
<evidence type="ECO:0000256" key="1">
    <source>
        <dbReference type="ARBA" id="ARBA00004141"/>
    </source>
</evidence>
<evidence type="ECO:0000256" key="4">
    <source>
        <dbReference type="ARBA" id="ARBA00023136"/>
    </source>
</evidence>
<evidence type="ECO:0000313" key="8">
    <source>
        <dbReference type="Proteomes" id="UP000199727"/>
    </source>
</evidence>
<dbReference type="Proteomes" id="UP000199727">
    <property type="component" value="Unassembled WGS sequence"/>
</dbReference>
<dbReference type="PANTHER" id="PTHR43341">
    <property type="entry name" value="AMINO ACID PERMEASE"/>
    <property type="match status" value="1"/>
</dbReference>
<keyword evidence="2 5" id="KW-0812">Transmembrane</keyword>
<feature type="transmembrane region" description="Helical" evidence="5">
    <location>
        <begin position="12"/>
        <end position="30"/>
    </location>
</feature>
<dbReference type="InterPro" id="IPR050524">
    <property type="entry name" value="APC_YAT"/>
</dbReference>